<comment type="caution">
    <text evidence="7">The sequence shown here is derived from an EMBL/GenBank/DDBJ whole genome shotgun (WGS) entry which is preliminary data.</text>
</comment>
<evidence type="ECO:0000313" key="7">
    <source>
        <dbReference type="EMBL" id="KAK1385391.1"/>
    </source>
</evidence>
<dbReference type="FunFam" id="3.40.30.10:FF:000001">
    <property type="entry name" value="Thioredoxin"/>
    <property type="match status" value="1"/>
</dbReference>
<dbReference type="InterPro" id="IPR013766">
    <property type="entry name" value="Thioredoxin_domain"/>
</dbReference>
<sequence>METTTTMASTSNLLPNFQIRPAIFSGTGAASLLFSPPSSNSKKKLLFRRQQSINRSFLNLGSRSSGRLSITCGGVTEIGEAQFSDVVLKSDRPVLVEFVATWCGPCRLISPVIEWAAKEYEEHLLVVKIDHDSNPQLIGEYKVYGLPALIIFKNGKEIPESRREGAITKAKIKEYIDAFLESVSVP</sequence>
<organism evidence="7 8">
    <name type="scientific">Heracleum sosnowskyi</name>
    <dbReference type="NCBI Taxonomy" id="360622"/>
    <lineage>
        <taxon>Eukaryota</taxon>
        <taxon>Viridiplantae</taxon>
        <taxon>Streptophyta</taxon>
        <taxon>Embryophyta</taxon>
        <taxon>Tracheophyta</taxon>
        <taxon>Spermatophyta</taxon>
        <taxon>Magnoliopsida</taxon>
        <taxon>eudicotyledons</taxon>
        <taxon>Gunneridae</taxon>
        <taxon>Pentapetalae</taxon>
        <taxon>asterids</taxon>
        <taxon>campanulids</taxon>
        <taxon>Apiales</taxon>
        <taxon>Apiaceae</taxon>
        <taxon>Apioideae</taxon>
        <taxon>apioid superclade</taxon>
        <taxon>Tordylieae</taxon>
        <taxon>Tordyliinae</taxon>
        <taxon>Heracleum</taxon>
    </lineage>
</organism>
<protein>
    <submittedName>
        <fullName evidence="7">Thioredoxin domain-containing protein</fullName>
    </submittedName>
</protein>
<keyword evidence="3" id="KW-0249">Electron transport</keyword>
<dbReference type="GO" id="GO:0005737">
    <property type="term" value="C:cytoplasm"/>
    <property type="evidence" value="ECO:0007669"/>
    <property type="project" value="TreeGrafter"/>
</dbReference>
<keyword evidence="1" id="KW-0813">Transport</keyword>
<keyword evidence="5" id="KW-0676">Redox-active center</keyword>
<dbReference type="PANTHER" id="PTHR45663">
    <property type="entry name" value="GEO12009P1"/>
    <property type="match status" value="1"/>
</dbReference>
<dbReference type="AlphaFoldDB" id="A0AAD8II56"/>
<keyword evidence="4" id="KW-1015">Disulfide bond</keyword>
<evidence type="ECO:0000256" key="1">
    <source>
        <dbReference type="ARBA" id="ARBA00022448"/>
    </source>
</evidence>
<reference evidence="7" key="2">
    <citation type="submission" date="2023-05" db="EMBL/GenBank/DDBJ databases">
        <authorList>
            <person name="Schelkunov M.I."/>
        </authorList>
    </citation>
    <scope>NUCLEOTIDE SEQUENCE</scope>
    <source>
        <strain evidence="7">Hsosn_3</strain>
        <tissue evidence="7">Leaf</tissue>
    </source>
</reference>
<proteinExistence type="predicted"/>
<dbReference type="Pfam" id="PF00085">
    <property type="entry name" value="Thioredoxin"/>
    <property type="match status" value="1"/>
</dbReference>
<evidence type="ECO:0000256" key="3">
    <source>
        <dbReference type="ARBA" id="ARBA00022982"/>
    </source>
</evidence>
<evidence type="ECO:0000259" key="6">
    <source>
        <dbReference type="PROSITE" id="PS51352"/>
    </source>
</evidence>
<gene>
    <name evidence="7" type="ORF">POM88_023126</name>
</gene>
<evidence type="ECO:0000256" key="5">
    <source>
        <dbReference type="ARBA" id="ARBA00023284"/>
    </source>
</evidence>
<dbReference type="CDD" id="cd02947">
    <property type="entry name" value="TRX_family"/>
    <property type="match status" value="1"/>
</dbReference>
<evidence type="ECO:0000256" key="2">
    <source>
        <dbReference type="ARBA" id="ARBA00022946"/>
    </source>
</evidence>
<dbReference type="PROSITE" id="PS51352">
    <property type="entry name" value="THIOREDOXIN_2"/>
    <property type="match status" value="1"/>
</dbReference>
<dbReference type="SUPFAM" id="SSF52833">
    <property type="entry name" value="Thioredoxin-like"/>
    <property type="match status" value="1"/>
</dbReference>
<dbReference type="Gene3D" id="3.40.30.10">
    <property type="entry name" value="Glutaredoxin"/>
    <property type="match status" value="1"/>
</dbReference>
<keyword evidence="8" id="KW-1185">Reference proteome</keyword>
<dbReference type="PANTHER" id="PTHR45663:SF22">
    <property type="entry name" value="THIOREDOXIN X, CHLOROPLASTIC"/>
    <property type="match status" value="1"/>
</dbReference>
<evidence type="ECO:0000313" key="8">
    <source>
        <dbReference type="Proteomes" id="UP001237642"/>
    </source>
</evidence>
<reference evidence="7" key="1">
    <citation type="submission" date="2023-02" db="EMBL/GenBank/DDBJ databases">
        <title>Genome of toxic invasive species Heracleum sosnowskyi carries increased number of genes despite the absence of recent whole-genome duplications.</title>
        <authorList>
            <person name="Schelkunov M."/>
            <person name="Shtratnikova V."/>
            <person name="Makarenko M."/>
            <person name="Klepikova A."/>
            <person name="Omelchenko D."/>
            <person name="Novikova G."/>
            <person name="Obukhova E."/>
            <person name="Bogdanov V."/>
            <person name="Penin A."/>
            <person name="Logacheva M."/>
        </authorList>
    </citation>
    <scope>NUCLEOTIDE SEQUENCE</scope>
    <source>
        <strain evidence="7">Hsosn_3</strain>
        <tissue evidence="7">Leaf</tissue>
    </source>
</reference>
<accession>A0AAD8II56</accession>
<dbReference type="GO" id="GO:0015035">
    <property type="term" value="F:protein-disulfide reductase activity"/>
    <property type="evidence" value="ECO:0007669"/>
    <property type="project" value="TreeGrafter"/>
</dbReference>
<dbReference type="EMBL" id="JAUIZM010000005">
    <property type="protein sequence ID" value="KAK1385391.1"/>
    <property type="molecule type" value="Genomic_DNA"/>
</dbReference>
<dbReference type="PRINTS" id="PR00421">
    <property type="entry name" value="THIOREDOXIN"/>
</dbReference>
<dbReference type="Proteomes" id="UP001237642">
    <property type="component" value="Unassembled WGS sequence"/>
</dbReference>
<keyword evidence="2" id="KW-0809">Transit peptide</keyword>
<dbReference type="InterPro" id="IPR036249">
    <property type="entry name" value="Thioredoxin-like_sf"/>
</dbReference>
<evidence type="ECO:0000256" key="4">
    <source>
        <dbReference type="ARBA" id="ARBA00023157"/>
    </source>
</evidence>
<name>A0AAD8II56_9APIA</name>
<feature type="domain" description="Thioredoxin" evidence="6">
    <location>
        <begin position="8"/>
        <end position="181"/>
    </location>
</feature>